<dbReference type="AlphaFoldDB" id="A0AAV3PVV3"/>
<keyword evidence="1" id="KW-0472">Membrane</keyword>
<accession>A0AAV3PVV3</accession>
<evidence type="ECO:0000256" key="1">
    <source>
        <dbReference type="SAM" id="Phobius"/>
    </source>
</evidence>
<evidence type="ECO:0000313" key="2">
    <source>
        <dbReference type="EMBL" id="GAA0154460.1"/>
    </source>
</evidence>
<evidence type="ECO:0000313" key="3">
    <source>
        <dbReference type="Proteomes" id="UP001454036"/>
    </source>
</evidence>
<feature type="transmembrane region" description="Helical" evidence="1">
    <location>
        <begin position="113"/>
        <end position="133"/>
    </location>
</feature>
<organism evidence="2 3">
    <name type="scientific">Lithospermum erythrorhizon</name>
    <name type="common">Purple gromwell</name>
    <name type="synonym">Lithospermum officinale var. erythrorhizon</name>
    <dbReference type="NCBI Taxonomy" id="34254"/>
    <lineage>
        <taxon>Eukaryota</taxon>
        <taxon>Viridiplantae</taxon>
        <taxon>Streptophyta</taxon>
        <taxon>Embryophyta</taxon>
        <taxon>Tracheophyta</taxon>
        <taxon>Spermatophyta</taxon>
        <taxon>Magnoliopsida</taxon>
        <taxon>eudicotyledons</taxon>
        <taxon>Gunneridae</taxon>
        <taxon>Pentapetalae</taxon>
        <taxon>asterids</taxon>
        <taxon>lamiids</taxon>
        <taxon>Boraginales</taxon>
        <taxon>Boraginaceae</taxon>
        <taxon>Boraginoideae</taxon>
        <taxon>Lithospermeae</taxon>
        <taxon>Lithospermum</taxon>
    </lineage>
</organism>
<name>A0AAV3PVV3_LITER</name>
<keyword evidence="1" id="KW-1133">Transmembrane helix</keyword>
<gene>
    <name evidence="2" type="ORF">LIER_12432</name>
</gene>
<comment type="caution">
    <text evidence="2">The sequence shown here is derived from an EMBL/GenBank/DDBJ whole genome shotgun (WGS) entry which is preliminary data.</text>
</comment>
<sequence>MTTFAIHSGNWSSLIALVPTSSTTSFCIARFLSSEKFCFFYLTGLNEGCTCSLWRATSLLTPGMSSGSHANTSSYLLINGTRAFRCSFPNCVPILKTLSDRSSSKTTVSKSSWGPSLLAFKVLGIVVLAFGIVSRYFSDPFRRGELHLKVQGGHDRAQGGQQGSPYESIIRWSAISTNVKDARTVTIQEAFLTVTSNSAIPTGGAQGVDSPSGILSSGVGCIASTCYSSRNGVDPSRDTWGSIVAPFLSSFVHISPMG</sequence>
<dbReference type="EMBL" id="BAABME010002401">
    <property type="protein sequence ID" value="GAA0154460.1"/>
    <property type="molecule type" value="Genomic_DNA"/>
</dbReference>
<keyword evidence="1" id="KW-0812">Transmembrane</keyword>
<reference evidence="2 3" key="1">
    <citation type="submission" date="2024-01" db="EMBL/GenBank/DDBJ databases">
        <title>The complete chloroplast genome sequence of Lithospermum erythrorhizon: insights into the phylogenetic relationship among Boraginaceae species and the maternal lineages of purple gromwells.</title>
        <authorList>
            <person name="Okada T."/>
            <person name="Watanabe K."/>
        </authorList>
    </citation>
    <scope>NUCLEOTIDE SEQUENCE [LARGE SCALE GENOMIC DNA]</scope>
</reference>
<protein>
    <submittedName>
        <fullName evidence="2">Uncharacterized protein</fullName>
    </submittedName>
</protein>
<dbReference type="Proteomes" id="UP001454036">
    <property type="component" value="Unassembled WGS sequence"/>
</dbReference>
<keyword evidence="3" id="KW-1185">Reference proteome</keyword>
<proteinExistence type="predicted"/>